<dbReference type="InterPro" id="IPR029069">
    <property type="entry name" value="HotDog_dom_sf"/>
</dbReference>
<dbReference type="EMBL" id="JAWNGC010000013">
    <property type="protein sequence ID" value="MDY5155583.1"/>
    <property type="molecule type" value="Genomic_DNA"/>
</dbReference>
<dbReference type="InterPro" id="IPR002539">
    <property type="entry name" value="MaoC-like_dom"/>
</dbReference>
<comment type="similarity">
    <text evidence="1">Belongs to the enoyl-CoA hydratase/isomerase family.</text>
</comment>
<dbReference type="Proteomes" id="UP001275049">
    <property type="component" value="Unassembled WGS sequence"/>
</dbReference>
<dbReference type="PANTHER" id="PTHR43841:SF3">
    <property type="entry name" value="(3R)-HYDROXYACYL-ACP DEHYDRATASE SUBUNIT HADB"/>
    <property type="match status" value="1"/>
</dbReference>
<dbReference type="RefSeq" id="WP_320755598.1">
    <property type="nucleotide sequence ID" value="NZ_JAWNGA010000021.1"/>
</dbReference>
<dbReference type="SUPFAM" id="SSF54637">
    <property type="entry name" value="Thioesterase/thiol ester dehydrase-isomerase"/>
    <property type="match status" value="1"/>
</dbReference>
<dbReference type="AlphaFoldDB" id="A0AAW9HNT4"/>
<name>A0AAW9HNT4_9ACTO</name>
<dbReference type="EMBL" id="JAWNGA010000021">
    <property type="protein sequence ID" value="MDY5133811.1"/>
    <property type="molecule type" value="Genomic_DNA"/>
</dbReference>
<gene>
    <name evidence="4" type="ORF">R6G80_07610</name>
    <name evidence="3" type="ORF">R6G86_08720</name>
</gene>
<dbReference type="Gene3D" id="3.10.129.10">
    <property type="entry name" value="Hotdog Thioesterase"/>
    <property type="match status" value="1"/>
</dbReference>
<comment type="caution">
    <text evidence="4">The sequence shown here is derived from an EMBL/GenBank/DDBJ whole genome shotgun (WGS) entry which is preliminary data.</text>
</comment>
<feature type="domain" description="MaoC-like" evidence="2">
    <location>
        <begin position="154"/>
        <end position="195"/>
    </location>
</feature>
<evidence type="ECO:0000313" key="4">
    <source>
        <dbReference type="EMBL" id="MDY5155583.1"/>
    </source>
</evidence>
<keyword evidence="5" id="KW-1185">Reference proteome</keyword>
<evidence type="ECO:0000313" key="6">
    <source>
        <dbReference type="Proteomes" id="UP001281731"/>
    </source>
</evidence>
<reference evidence="4 5" key="1">
    <citation type="submission" date="2023-10" db="EMBL/GenBank/DDBJ databases">
        <title>Whole Genome based description of the genera Actinobaculum and Actinotignum reveals a complex phylogenetic relationship within the species included in the genus Actinotignum.</title>
        <authorList>
            <person name="Jensen C.S."/>
            <person name="Dargis R."/>
            <person name="Kemp M."/>
            <person name="Christensen J.J."/>
        </authorList>
    </citation>
    <scope>NUCLEOTIDE SEQUENCE</scope>
    <source>
        <strain evidence="4">SLA_B511</strain>
        <strain evidence="3 5">SLA_B974</strain>
    </source>
</reference>
<protein>
    <submittedName>
        <fullName evidence="4">MaoC/PaaZ C-terminal domain-containing protein</fullName>
    </submittedName>
</protein>
<sequence>MTIPGAETSEGVLSIDRLHAQCFRAIMKLFTDSKAGFSPAGTLHVERSWELITQVPALSRLEIDAAIVKYVRTPEGTKIVVNASLATENGGEPCYREQNIYLDKSTKGEDAVVELGEDEDTEYVNLPRATNLRETYGETETGYLKLPENYALASRKFTLKDARAWAALTGDINPVHISKATAKLFGFKSPILHGVAGEVWAAKTLGLGGQHPASGQAYFRAPILLPAQVELRQVGPGAYAVVDPKNGRDFIHLTYSGEGIADKHGELECGLALPLAKGKPSSTAISRGVIQALAKNEDIDEAAREALGEALEGVKNWRKDYRGSYVALAKADNPARGTAVAEAGLAWLRDNICLKQGGKLADLKPAAFIPDGETVVQGTAEPEELRIPIKGVELGGVDLVNTLYRWQENHVIRPGVAEAIEELVYNPGMLRLRGRTVAVLGAGAELSPVPYLLRWGANVAAVARPTSARIQALAGTPEKWAGKLEISPANASDIAKNPAEIAAWIASREGRLAVADILYAPGADFILSEAGAAAVMSLVGQAREDASFAWYGTPSDAYSVAHIPTYRMGGNMSRRTVWLWKKMRTLRPARLPGLAEGEEVTNLLLEVQGPSYSIAKRIPRWVADIERAKGRDVSFNIAPLSITGSVLISKGLEAAYAGLKRLGYKPMPADTTAGIMAALMVWDMHHPEATRDCATFHTDRAVDSGLLGSAYELNDIVRLAVVLGAHKLI</sequence>
<dbReference type="PANTHER" id="PTHR43841">
    <property type="entry name" value="3-HYDROXYACYL-THIOESTER DEHYDRATASE HTDX-RELATED"/>
    <property type="match status" value="1"/>
</dbReference>
<proteinExistence type="inferred from homology"/>
<evidence type="ECO:0000313" key="5">
    <source>
        <dbReference type="Proteomes" id="UP001275049"/>
    </source>
</evidence>
<accession>A0AAW9HNT4</accession>
<evidence type="ECO:0000259" key="2">
    <source>
        <dbReference type="Pfam" id="PF01575"/>
    </source>
</evidence>
<dbReference type="Proteomes" id="UP001281731">
    <property type="component" value="Unassembled WGS sequence"/>
</dbReference>
<dbReference type="Pfam" id="PF01575">
    <property type="entry name" value="MaoC_dehydratas"/>
    <property type="match status" value="1"/>
</dbReference>
<evidence type="ECO:0000313" key="3">
    <source>
        <dbReference type="EMBL" id="MDY5133811.1"/>
    </source>
</evidence>
<evidence type="ECO:0000256" key="1">
    <source>
        <dbReference type="ARBA" id="ARBA00005254"/>
    </source>
</evidence>
<organism evidence="4 6">
    <name type="scientific">Actinotignum urinale</name>
    <dbReference type="NCBI Taxonomy" id="190146"/>
    <lineage>
        <taxon>Bacteria</taxon>
        <taxon>Bacillati</taxon>
        <taxon>Actinomycetota</taxon>
        <taxon>Actinomycetes</taxon>
        <taxon>Actinomycetales</taxon>
        <taxon>Actinomycetaceae</taxon>
        <taxon>Actinotignum</taxon>
    </lineage>
</organism>